<feature type="transmembrane region" description="Helical" evidence="2">
    <location>
        <begin position="6"/>
        <end position="26"/>
    </location>
</feature>
<reference evidence="3 4" key="1">
    <citation type="submission" date="2015-09" db="EMBL/GenBank/DDBJ databases">
        <title>Draft Genome Sequence of Bradyrhizobium manausense Strain BR 3351T, a Novel Symbiotic Nitrogen-Fixing Alphaproteobacterium Isolated from Brazilian Amazon Rain Forest.</title>
        <authorList>
            <person name="De Araujo J.L."/>
            <person name="Zilli J.E."/>
        </authorList>
    </citation>
    <scope>NUCLEOTIDE SEQUENCE [LARGE SCALE GENOMIC DNA]</scope>
    <source>
        <strain evidence="3 4">BR3351</strain>
    </source>
</reference>
<dbReference type="RefSeq" id="WP_057745286.1">
    <property type="nucleotide sequence ID" value="NZ_LJYG01000044.1"/>
</dbReference>
<proteinExistence type="predicted"/>
<feature type="compositionally biased region" description="Basic and acidic residues" evidence="1">
    <location>
        <begin position="55"/>
        <end position="72"/>
    </location>
</feature>
<keyword evidence="4" id="KW-1185">Reference proteome</keyword>
<sequence>MEGITIHIGWEYFIGLLSALIAMAWYSNGRFTALETSMEWVKNMLLDLKKTIDDASANERGKPSKEGPETRKPLKQQTLW</sequence>
<evidence type="ECO:0000256" key="2">
    <source>
        <dbReference type="SAM" id="Phobius"/>
    </source>
</evidence>
<organism evidence="3 4">
    <name type="scientific">Bradyrhizobium manausense</name>
    <dbReference type="NCBI Taxonomy" id="989370"/>
    <lineage>
        <taxon>Bacteria</taxon>
        <taxon>Pseudomonadati</taxon>
        <taxon>Pseudomonadota</taxon>
        <taxon>Alphaproteobacteria</taxon>
        <taxon>Hyphomicrobiales</taxon>
        <taxon>Nitrobacteraceae</taxon>
        <taxon>Bradyrhizobium</taxon>
    </lineage>
</organism>
<dbReference type="AlphaFoldDB" id="A0A0R3DZR8"/>
<evidence type="ECO:0000313" key="3">
    <source>
        <dbReference type="EMBL" id="KRQ15344.1"/>
    </source>
</evidence>
<gene>
    <name evidence="3" type="ORF">AOQ71_10110</name>
</gene>
<dbReference type="EMBL" id="LJYG01000044">
    <property type="protein sequence ID" value="KRQ15344.1"/>
    <property type="molecule type" value="Genomic_DNA"/>
</dbReference>
<dbReference type="Proteomes" id="UP000051936">
    <property type="component" value="Unassembled WGS sequence"/>
</dbReference>
<keyword evidence="2" id="KW-0472">Membrane</keyword>
<name>A0A0R3DZR8_9BRAD</name>
<comment type="caution">
    <text evidence="3">The sequence shown here is derived from an EMBL/GenBank/DDBJ whole genome shotgun (WGS) entry which is preliminary data.</text>
</comment>
<dbReference type="OrthoDB" id="8243469at2"/>
<keyword evidence="2" id="KW-1133">Transmembrane helix</keyword>
<evidence type="ECO:0000256" key="1">
    <source>
        <dbReference type="SAM" id="MobiDB-lite"/>
    </source>
</evidence>
<keyword evidence="2" id="KW-0812">Transmembrane</keyword>
<evidence type="ECO:0000313" key="4">
    <source>
        <dbReference type="Proteomes" id="UP000051936"/>
    </source>
</evidence>
<protein>
    <submittedName>
        <fullName evidence="3">Uncharacterized protein</fullName>
    </submittedName>
</protein>
<feature type="region of interest" description="Disordered" evidence="1">
    <location>
        <begin position="55"/>
        <end position="80"/>
    </location>
</feature>
<accession>A0A0R3DZR8</accession>